<organism evidence="2 3">
    <name type="scientific">Sphingobacterium nematocida</name>
    <dbReference type="NCBI Taxonomy" id="1513896"/>
    <lineage>
        <taxon>Bacteria</taxon>
        <taxon>Pseudomonadati</taxon>
        <taxon>Bacteroidota</taxon>
        <taxon>Sphingobacteriia</taxon>
        <taxon>Sphingobacteriales</taxon>
        <taxon>Sphingobacteriaceae</taxon>
        <taxon>Sphingobacterium</taxon>
    </lineage>
</organism>
<dbReference type="Pfam" id="PF03724">
    <property type="entry name" value="META"/>
    <property type="match status" value="2"/>
</dbReference>
<evidence type="ECO:0000313" key="3">
    <source>
        <dbReference type="Proteomes" id="UP000190150"/>
    </source>
</evidence>
<reference evidence="3" key="1">
    <citation type="submission" date="2017-02" db="EMBL/GenBank/DDBJ databases">
        <authorList>
            <person name="Varghese N."/>
            <person name="Submissions S."/>
        </authorList>
    </citation>
    <scope>NUCLEOTIDE SEQUENCE [LARGE SCALE GENOMIC DNA]</scope>
    <source>
        <strain evidence="3">DSM 24091</strain>
    </source>
</reference>
<dbReference type="InterPro" id="IPR005184">
    <property type="entry name" value="DUF306_Meta_HslJ"/>
</dbReference>
<protein>
    <submittedName>
        <fullName evidence="2">Heat shock protein HslJ</fullName>
    </submittedName>
</protein>
<proteinExistence type="predicted"/>
<keyword evidence="2" id="KW-0346">Stress response</keyword>
<sequence length="269" mass="29567">MRLSFITLKNNIFVFMAIISLGISSCGLSKTGSKEKPDMTAGLYNTTWKLTELNGKPVPDKVNGKEPFMSFDKEQNRYNASGGCNGIGGTFEVKSNKIKFSQGMSTMMACPDMSIEQGIGQMVGKVDNFELKEGMLILNQGKTALAKMTVSQTIDKKASLKGTWELDYVLNTGETFQALYPEGKPTITFEPAENKVNGNNSCNNFFGSYTSGEGNRIQFGALGSTRKFCPGNGESVFMKNMEKVTRYAIDDNGLTFISDDIVVMHFKKK</sequence>
<dbReference type="EMBL" id="FUZF01000019">
    <property type="protein sequence ID" value="SKC00702.1"/>
    <property type="molecule type" value="Genomic_DNA"/>
</dbReference>
<dbReference type="STRING" id="1513896.SAMN05660841_03598"/>
<dbReference type="PANTHER" id="PTHR35535:SF1">
    <property type="entry name" value="HEAT SHOCK PROTEIN HSLJ"/>
    <property type="match status" value="1"/>
</dbReference>
<dbReference type="InterPro" id="IPR038670">
    <property type="entry name" value="HslJ-like_sf"/>
</dbReference>
<accession>A0A1T5FX41</accession>
<dbReference type="PROSITE" id="PS51257">
    <property type="entry name" value="PROKAR_LIPOPROTEIN"/>
    <property type="match status" value="1"/>
</dbReference>
<feature type="domain" description="DUF306" evidence="1">
    <location>
        <begin position="160"/>
        <end position="266"/>
    </location>
</feature>
<dbReference type="InterPro" id="IPR053147">
    <property type="entry name" value="Hsp_HslJ-like"/>
</dbReference>
<dbReference type="AlphaFoldDB" id="A0A1T5FX41"/>
<dbReference type="PANTHER" id="PTHR35535">
    <property type="entry name" value="HEAT SHOCK PROTEIN HSLJ"/>
    <property type="match status" value="1"/>
</dbReference>
<feature type="domain" description="DUF306" evidence="1">
    <location>
        <begin position="41"/>
        <end position="143"/>
    </location>
</feature>
<keyword evidence="3" id="KW-1185">Reference proteome</keyword>
<evidence type="ECO:0000259" key="1">
    <source>
        <dbReference type="Pfam" id="PF03724"/>
    </source>
</evidence>
<evidence type="ECO:0000313" key="2">
    <source>
        <dbReference type="EMBL" id="SKC00702.1"/>
    </source>
</evidence>
<gene>
    <name evidence="2" type="ORF">SAMN05660841_03598</name>
</gene>
<dbReference type="Gene3D" id="2.40.128.270">
    <property type="match status" value="2"/>
</dbReference>
<name>A0A1T5FX41_9SPHI</name>
<dbReference type="Proteomes" id="UP000190150">
    <property type="component" value="Unassembled WGS sequence"/>
</dbReference>
<dbReference type="RefSeq" id="WP_139375376.1">
    <property type="nucleotide sequence ID" value="NZ_FUZF01000019.1"/>
</dbReference>
<dbReference type="OrthoDB" id="880459at2"/>